<feature type="domain" description="Major facilitator superfamily (MFS) profile" evidence="7">
    <location>
        <begin position="12"/>
        <end position="397"/>
    </location>
</feature>
<dbReference type="InterPro" id="IPR050189">
    <property type="entry name" value="MFS_Efflux_Transporters"/>
</dbReference>
<comment type="caution">
    <text evidence="8">The sequence shown here is derived from an EMBL/GenBank/DDBJ whole genome shotgun (WGS) entry which is preliminary data.</text>
</comment>
<feature type="transmembrane region" description="Helical" evidence="6">
    <location>
        <begin position="46"/>
        <end position="70"/>
    </location>
</feature>
<dbReference type="Proteomes" id="UP000604737">
    <property type="component" value="Unassembled WGS sequence"/>
</dbReference>
<dbReference type="Gene3D" id="1.20.1250.20">
    <property type="entry name" value="MFS general substrate transporter like domains"/>
    <property type="match status" value="1"/>
</dbReference>
<feature type="transmembrane region" description="Helical" evidence="6">
    <location>
        <begin position="337"/>
        <end position="361"/>
    </location>
</feature>
<accession>A0ABQ3GXP2</accession>
<dbReference type="PROSITE" id="PS50850">
    <property type="entry name" value="MFS"/>
    <property type="match status" value="1"/>
</dbReference>
<dbReference type="InterPro" id="IPR011701">
    <property type="entry name" value="MFS"/>
</dbReference>
<comment type="subcellular location">
    <subcellularLocation>
        <location evidence="1">Cell membrane</location>
        <topology evidence="1">Multi-pass membrane protein</topology>
    </subcellularLocation>
</comment>
<feature type="transmembrane region" description="Helical" evidence="6">
    <location>
        <begin position="301"/>
        <end position="325"/>
    </location>
</feature>
<sequence>MSLLEPRQEKQLLWLLAALQFSHILDFMILMPLAPELMPAFGIDAGQFGLLVSAYTFASALMGVLGSFWLDRFDRKPTLLLLYAGFIGATVACALAPDYRWLMAARFVAGGCAGLMGAVVMTIVADVIPPQRRGQAIGTVMSAFGICAVAGVPVGLALAAMGGWRLPFWGVAALAAVFWVLLAWCLPAIKGHLNGEAPRSGLGEIWRMPGLPLGWLLTFTVVFASFLLIPYLGAYLVGNVGIAFDTLPWLYCAAGAATLYAMPRIGKLVDRFGKAQVLVGLVLASMVPHLMFSHLPPSPLWLVLPVFIAFMVLTSGRAIPAMALLTGMVPPHLRGRYLAVNIAASDGASGLGAWVAGHMIVVSPVGALQGFGTVGWLAVASSLAALCLLWLLVRVRRLVAVAA</sequence>
<feature type="transmembrane region" description="Helical" evidence="6">
    <location>
        <begin position="373"/>
        <end position="393"/>
    </location>
</feature>
<feature type="transmembrane region" description="Helical" evidence="6">
    <location>
        <begin position="79"/>
        <end position="97"/>
    </location>
</feature>
<organism evidence="8 9">
    <name type="scientific">Jeongeupia chitinilytica</name>
    <dbReference type="NCBI Taxonomy" id="1041641"/>
    <lineage>
        <taxon>Bacteria</taxon>
        <taxon>Pseudomonadati</taxon>
        <taxon>Pseudomonadota</taxon>
        <taxon>Betaproteobacteria</taxon>
        <taxon>Neisseriales</taxon>
        <taxon>Chitinibacteraceae</taxon>
        <taxon>Jeongeupia</taxon>
    </lineage>
</organism>
<dbReference type="CDD" id="cd17324">
    <property type="entry name" value="MFS_NepI_like"/>
    <property type="match status" value="1"/>
</dbReference>
<name>A0ABQ3GXP2_9NEIS</name>
<dbReference type="NCBIfam" id="NF038077">
    <property type="entry name" value="MFS_export_MxcK"/>
    <property type="match status" value="1"/>
</dbReference>
<evidence type="ECO:0000259" key="7">
    <source>
        <dbReference type="PROSITE" id="PS50850"/>
    </source>
</evidence>
<protein>
    <submittedName>
        <fullName evidence="8">MFS transporter</fullName>
    </submittedName>
</protein>
<evidence type="ECO:0000256" key="3">
    <source>
        <dbReference type="ARBA" id="ARBA00022692"/>
    </source>
</evidence>
<dbReference type="InterPro" id="IPR001958">
    <property type="entry name" value="Tet-R_TetA/multi-R_MdtG-like"/>
</dbReference>
<feature type="transmembrane region" description="Helical" evidence="6">
    <location>
        <begin position="275"/>
        <end position="295"/>
    </location>
</feature>
<feature type="transmembrane region" description="Helical" evidence="6">
    <location>
        <begin position="103"/>
        <end position="128"/>
    </location>
</feature>
<dbReference type="PANTHER" id="PTHR43124:SF3">
    <property type="entry name" value="CHLORAMPHENICOL EFFLUX PUMP RV0191"/>
    <property type="match status" value="1"/>
</dbReference>
<evidence type="ECO:0000256" key="1">
    <source>
        <dbReference type="ARBA" id="ARBA00004651"/>
    </source>
</evidence>
<feature type="transmembrane region" description="Helical" evidence="6">
    <location>
        <begin position="140"/>
        <end position="162"/>
    </location>
</feature>
<keyword evidence="5 6" id="KW-0472">Membrane</keyword>
<feature type="transmembrane region" description="Helical" evidence="6">
    <location>
        <begin position="168"/>
        <end position="189"/>
    </location>
</feature>
<evidence type="ECO:0000256" key="2">
    <source>
        <dbReference type="ARBA" id="ARBA00022475"/>
    </source>
</evidence>
<evidence type="ECO:0000313" key="9">
    <source>
        <dbReference type="Proteomes" id="UP000604737"/>
    </source>
</evidence>
<dbReference type="PANTHER" id="PTHR43124">
    <property type="entry name" value="PURINE EFFLUX PUMP PBUE"/>
    <property type="match status" value="1"/>
</dbReference>
<dbReference type="Pfam" id="PF07690">
    <property type="entry name" value="MFS_1"/>
    <property type="match status" value="1"/>
</dbReference>
<reference evidence="9" key="1">
    <citation type="journal article" date="2019" name="Int. J. Syst. Evol. Microbiol.">
        <title>The Global Catalogue of Microorganisms (GCM) 10K type strain sequencing project: providing services to taxonomists for standard genome sequencing and annotation.</title>
        <authorList>
            <consortium name="The Broad Institute Genomics Platform"/>
            <consortium name="The Broad Institute Genome Sequencing Center for Infectious Disease"/>
            <person name="Wu L."/>
            <person name="Ma J."/>
        </authorList>
    </citation>
    <scope>NUCLEOTIDE SEQUENCE [LARGE SCALE GENOMIC DNA]</scope>
    <source>
        <strain evidence="9">KCTC 23701</strain>
    </source>
</reference>
<keyword evidence="9" id="KW-1185">Reference proteome</keyword>
<evidence type="ECO:0000256" key="5">
    <source>
        <dbReference type="ARBA" id="ARBA00023136"/>
    </source>
</evidence>
<feature type="transmembrane region" description="Helical" evidence="6">
    <location>
        <begin position="246"/>
        <end position="263"/>
    </location>
</feature>
<evidence type="ECO:0000313" key="8">
    <source>
        <dbReference type="EMBL" id="GHD57464.1"/>
    </source>
</evidence>
<dbReference type="RefSeq" id="WP_189458661.1">
    <property type="nucleotide sequence ID" value="NZ_BMYO01000001.1"/>
</dbReference>
<dbReference type="PRINTS" id="PR01035">
    <property type="entry name" value="TCRTETA"/>
</dbReference>
<gene>
    <name evidence="8" type="ORF">GCM10007350_06180</name>
</gene>
<proteinExistence type="predicted"/>
<dbReference type="SUPFAM" id="SSF103473">
    <property type="entry name" value="MFS general substrate transporter"/>
    <property type="match status" value="1"/>
</dbReference>
<keyword evidence="3 6" id="KW-0812">Transmembrane</keyword>
<feature type="transmembrane region" description="Helical" evidence="6">
    <location>
        <begin position="12"/>
        <end position="34"/>
    </location>
</feature>
<dbReference type="InterPro" id="IPR020846">
    <property type="entry name" value="MFS_dom"/>
</dbReference>
<keyword evidence="4 6" id="KW-1133">Transmembrane helix</keyword>
<keyword evidence="2" id="KW-1003">Cell membrane</keyword>
<dbReference type="EMBL" id="BMYO01000001">
    <property type="protein sequence ID" value="GHD57464.1"/>
    <property type="molecule type" value="Genomic_DNA"/>
</dbReference>
<evidence type="ECO:0000256" key="6">
    <source>
        <dbReference type="SAM" id="Phobius"/>
    </source>
</evidence>
<evidence type="ECO:0000256" key="4">
    <source>
        <dbReference type="ARBA" id="ARBA00022989"/>
    </source>
</evidence>
<dbReference type="InterPro" id="IPR036259">
    <property type="entry name" value="MFS_trans_sf"/>
</dbReference>
<feature type="transmembrane region" description="Helical" evidence="6">
    <location>
        <begin position="210"/>
        <end position="234"/>
    </location>
</feature>